<dbReference type="RefSeq" id="WP_137622720.1">
    <property type="nucleotide sequence ID" value="NZ_NXMA01000013.1"/>
</dbReference>
<keyword evidence="2" id="KW-1185">Reference proteome</keyword>
<comment type="caution">
    <text evidence="1">The sequence shown here is derived from an EMBL/GenBank/DDBJ whole genome shotgun (WGS) entry which is preliminary data.</text>
</comment>
<organism evidence="1 2">
    <name type="scientific">Campylobacter aviculae</name>
    <dbReference type="NCBI Taxonomy" id="2510190"/>
    <lineage>
        <taxon>Bacteria</taxon>
        <taxon>Pseudomonadati</taxon>
        <taxon>Campylobacterota</taxon>
        <taxon>Epsilonproteobacteria</taxon>
        <taxon>Campylobacterales</taxon>
        <taxon>Campylobacteraceae</taxon>
        <taxon>Campylobacter</taxon>
    </lineage>
</organism>
<name>A0A4U7BRM2_9BACT</name>
<dbReference type="EMBL" id="NXMA01000013">
    <property type="protein sequence ID" value="TKX30867.1"/>
    <property type="molecule type" value="Genomic_DNA"/>
</dbReference>
<reference evidence="1 2" key="1">
    <citation type="submission" date="2018-05" db="EMBL/GenBank/DDBJ databases">
        <title>Novel Campyloabacter and Helicobacter Species and Strains.</title>
        <authorList>
            <person name="Mannion A.J."/>
            <person name="Shen Z."/>
            <person name="Fox J.G."/>
        </authorList>
    </citation>
    <scope>NUCLEOTIDE SEQUENCE [LARGE SCALE GENOMIC DNA]</scope>
    <source>
        <strain evidence="2">MIT17-670</strain>
    </source>
</reference>
<accession>A0A4U7BRM2</accession>
<evidence type="ECO:0000313" key="1">
    <source>
        <dbReference type="EMBL" id="TKX30867.1"/>
    </source>
</evidence>
<dbReference type="Proteomes" id="UP000310353">
    <property type="component" value="Unassembled WGS sequence"/>
</dbReference>
<protein>
    <submittedName>
        <fullName evidence="1">Uncharacterized protein</fullName>
    </submittedName>
</protein>
<sequence>MFKKIILGGIALGATGYGIKKIYEICTEDKIQNTDYDQILNDVQNYEKEKFAHDNSLKSNSQLVNIFNKNQEYLLGTKNYDQEIMCYEFQISDFEFNDENFKQNIIQLSKLLEKKMPLIISDVIAGEFHPIEKITKIYQRDFNDFSEEEKTNFNQIVKINNIVCTLIKTIKASNSYPEFMDQALKSYIEDKLRGQL</sequence>
<gene>
    <name evidence="1" type="ORF">CQA76_07085</name>
</gene>
<dbReference type="AlphaFoldDB" id="A0A4U7BRM2"/>
<proteinExistence type="predicted"/>
<evidence type="ECO:0000313" key="2">
    <source>
        <dbReference type="Proteomes" id="UP000310353"/>
    </source>
</evidence>